<evidence type="ECO:0000256" key="2">
    <source>
        <dbReference type="ARBA" id="ARBA00006679"/>
    </source>
</evidence>
<dbReference type="EMBL" id="VBOW01000035">
    <property type="protein sequence ID" value="TMQ58396.1"/>
    <property type="molecule type" value="Genomic_DNA"/>
</dbReference>
<comment type="subcellular location">
    <subcellularLocation>
        <location evidence="1">Cell membrane</location>
        <topology evidence="1">Multi-pass membrane protein</topology>
    </subcellularLocation>
</comment>
<proteinExistence type="inferred from homology"/>
<evidence type="ECO:0000256" key="6">
    <source>
        <dbReference type="ARBA" id="ARBA00023136"/>
    </source>
</evidence>
<feature type="transmembrane region" description="Helical" evidence="7">
    <location>
        <begin position="76"/>
        <end position="98"/>
    </location>
</feature>
<keyword evidence="6 7" id="KW-0472">Membrane</keyword>
<evidence type="ECO:0000313" key="9">
    <source>
        <dbReference type="Proteomes" id="UP000316852"/>
    </source>
</evidence>
<reference evidence="8 9" key="1">
    <citation type="journal article" date="2019" name="Nat. Microbiol.">
        <title>Mediterranean grassland soil C-N compound turnover is dependent on rainfall and depth, and is mediated by genomically divergent microorganisms.</title>
        <authorList>
            <person name="Diamond S."/>
            <person name="Andeer P.F."/>
            <person name="Li Z."/>
            <person name="Crits-Christoph A."/>
            <person name="Burstein D."/>
            <person name="Anantharaman K."/>
            <person name="Lane K.R."/>
            <person name="Thomas B.C."/>
            <person name="Pan C."/>
            <person name="Northen T.R."/>
            <person name="Banfield J.F."/>
        </authorList>
    </citation>
    <scope>NUCLEOTIDE SEQUENCE [LARGE SCALE GENOMIC DNA]</scope>
    <source>
        <strain evidence="8">WS_6</strain>
    </source>
</reference>
<evidence type="ECO:0000256" key="7">
    <source>
        <dbReference type="SAM" id="Phobius"/>
    </source>
</evidence>
<dbReference type="PANTHER" id="PTHR33452:SF1">
    <property type="entry name" value="INNER MEMBRANE PROTEIN YPHA-RELATED"/>
    <property type="match status" value="1"/>
</dbReference>
<dbReference type="Pfam" id="PF07681">
    <property type="entry name" value="DoxX"/>
    <property type="match status" value="1"/>
</dbReference>
<sequence>MKSIFSTTATNWQLPLRLALFLVFWMHGAQKVLGMYHGPGLQGFAGYVASMGMPSFLGYVAAFTEFLGAFSMLLGFLTRFFALGLAINMLVAIVTTHWKWGFFLNWMGEAGRGHGYEYPLTLLLVSLALLIGGAGNLSIDRMIAGKRTPAA</sequence>
<name>A0A538T441_UNCEI</name>
<evidence type="ECO:0000256" key="5">
    <source>
        <dbReference type="ARBA" id="ARBA00022989"/>
    </source>
</evidence>
<feature type="transmembrane region" description="Helical" evidence="7">
    <location>
        <begin position="44"/>
        <end position="64"/>
    </location>
</feature>
<evidence type="ECO:0000313" key="8">
    <source>
        <dbReference type="EMBL" id="TMQ58396.1"/>
    </source>
</evidence>
<dbReference type="AlphaFoldDB" id="A0A538T441"/>
<evidence type="ECO:0000256" key="4">
    <source>
        <dbReference type="ARBA" id="ARBA00022692"/>
    </source>
</evidence>
<keyword evidence="5 7" id="KW-1133">Transmembrane helix</keyword>
<dbReference type="Proteomes" id="UP000316852">
    <property type="component" value="Unassembled WGS sequence"/>
</dbReference>
<protein>
    <submittedName>
        <fullName evidence="8">DoxX family protein</fullName>
    </submittedName>
</protein>
<keyword evidence="4 7" id="KW-0812">Transmembrane</keyword>
<evidence type="ECO:0000256" key="3">
    <source>
        <dbReference type="ARBA" id="ARBA00022475"/>
    </source>
</evidence>
<feature type="transmembrane region" description="Helical" evidence="7">
    <location>
        <begin position="118"/>
        <end position="139"/>
    </location>
</feature>
<dbReference type="GO" id="GO:0005886">
    <property type="term" value="C:plasma membrane"/>
    <property type="evidence" value="ECO:0007669"/>
    <property type="project" value="UniProtKB-SubCell"/>
</dbReference>
<organism evidence="8 9">
    <name type="scientific">Eiseniibacteriota bacterium</name>
    <dbReference type="NCBI Taxonomy" id="2212470"/>
    <lineage>
        <taxon>Bacteria</taxon>
        <taxon>Candidatus Eiseniibacteriota</taxon>
    </lineage>
</organism>
<dbReference type="InterPro" id="IPR051907">
    <property type="entry name" value="DoxX-like_oxidoreductase"/>
</dbReference>
<keyword evidence="3" id="KW-1003">Cell membrane</keyword>
<comment type="caution">
    <text evidence="8">The sequence shown here is derived from an EMBL/GenBank/DDBJ whole genome shotgun (WGS) entry which is preliminary data.</text>
</comment>
<comment type="similarity">
    <text evidence="2">Belongs to the DoxX family.</text>
</comment>
<evidence type="ECO:0000256" key="1">
    <source>
        <dbReference type="ARBA" id="ARBA00004651"/>
    </source>
</evidence>
<accession>A0A538T441</accession>
<dbReference type="InterPro" id="IPR032808">
    <property type="entry name" value="DoxX"/>
</dbReference>
<gene>
    <name evidence="8" type="ORF">E6K76_07760</name>
</gene>
<dbReference type="PANTHER" id="PTHR33452">
    <property type="entry name" value="OXIDOREDUCTASE CATD-RELATED"/>
    <property type="match status" value="1"/>
</dbReference>